<dbReference type="PANTHER" id="PTHR46797:SF23">
    <property type="entry name" value="HTH-TYPE TRANSCRIPTIONAL REGULATOR SUTR"/>
    <property type="match status" value="1"/>
</dbReference>
<dbReference type="PROSITE" id="PS50943">
    <property type="entry name" value="HTH_CROC1"/>
    <property type="match status" value="1"/>
</dbReference>
<proteinExistence type="predicted"/>
<dbReference type="Proteomes" id="UP000005580">
    <property type="component" value="Unassembled WGS sequence"/>
</dbReference>
<dbReference type="AlphaFoldDB" id="E7RRP4"/>
<dbReference type="SMART" id="SM00530">
    <property type="entry name" value="HTH_XRE"/>
    <property type="match status" value="1"/>
</dbReference>
<dbReference type="HOGENOM" id="CLU_066192_29_4_10"/>
<dbReference type="InterPro" id="IPR050807">
    <property type="entry name" value="TransReg_Diox_bact_type"/>
</dbReference>
<dbReference type="InterPro" id="IPR001387">
    <property type="entry name" value="Cro/C1-type_HTH"/>
</dbReference>
<sequence length="85" mass="10005">MYLSYFCILKIADVKYIKQDVLVRFGQIVRRYREDMNISQEELAFRAGLHRTYIGMIERAEKNVTLCNIKKIADALGIDIKDLFD</sequence>
<dbReference type="GO" id="GO:0005829">
    <property type="term" value="C:cytosol"/>
    <property type="evidence" value="ECO:0007669"/>
    <property type="project" value="TreeGrafter"/>
</dbReference>
<dbReference type="CDD" id="cd00093">
    <property type="entry name" value="HTH_XRE"/>
    <property type="match status" value="1"/>
</dbReference>
<evidence type="ECO:0000313" key="5">
    <source>
        <dbReference type="EMBL" id="EFZ36932.1"/>
    </source>
</evidence>
<dbReference type="Pfam" id="PF01381">
    <property type="entry name" value="HTH_3"/>
    <property type="match status" value="1"/>
</dbReference>
<dbReference type="PANTHER" id="PTHR46797">
    <property type="entry name" value="HTH-TYPE TRANSCRIPTIONAL REGULATOR"/>
    <property type="match status" value="1"/>
</dbReference>
<dbReference type="GO" id="GO:0003677">
    <property type="term" value="F:DNA binding"/>
    <property type="evidence" value="ECO:0007669"/>
    <property type="project" value="UniProtKB-KW"/>
</dbReference>
<evidence type="ECO:0000256" key="3">
    <source>
        <dbReference type="ARBA" id="ARBA00023163"/>
    </source>
</evidence>
<keyword evidence="6" id="KW-1185">Reference proteome</keyword>
<name>E7RRP4_9BACT</name>
<keyword evidence="2 5" id="KW-0238">DNA-binding</keyword>
<evidence type="ECO:0000313" key="6">
    <source>
        <dbReference type="Proteomes" id="UP000005580"/>
    </source>
</evidence>
<dbReference type="InterPro" id="IPR010982">
    <property type="entry name" value="Lambda_DNA-bd_dom_sf"/>
</dbReference>
<dbReference type="eggNOG" id="COG1813">
    <property type="taxonomic scope" value="Bacteria"/>
</dbReference>
<dbReference type="EMBL" id="AEPE02000005">
    <property type="protein sequence ID" value="EFZ36932.1"/>
    <property type="molecule type" value="Genomic_DNA"/>
</dbReference>
<protein>
    <submittedName>
        <fullName evidence="5">DNA-binding helix-turn-helix protein</fullName>
    </submittedName>
</protein>
<dbReference type="STRING" id="28134.SAMN05444288_1480"/>
<dbReference type="GO" id="GO:0003700">
    <property type="term" value="F:DNA-binding transcription factor activity"/>
    <property type="evidence" value="ECO:0007669"/>
    <property type="project" value="TreeGrafter"/>
</dbReference>
<keyword evidence="1" id="KW-0805">Transcription regulation</keyword>
<accession>E7RRP4</accession>
<evidence type="ECO:0000256" key="2">
    <source>
        <dbReference type="ARBA" id="ARBA00023125"/>
    </source>
</evidence>
<dbReference type="SUPFAM" id="SSF47413">
    <property type="entry name" value="lambda repressor-like DNA-binding domains"/>
    <property type="match status" value="1"/>
</dbReference>
<reference evidence="5" key="1">
    <citation type="submission" date="2011-01" db="EMBL/GenBank/DDBJ databases">
        <authorList>
            <person name="Muzny D."/>
            <person name="Qin X."/>
            <person name="Buhay C."/>
            <person name="Dugan-Rocha S."/>
            <person name="Ding Y."/>
            <person name="Chen G."/>
            <person name="Hawes A."/>
            <person name="Holder M."/>
            <person name="Jhangiani S."/>
            <person name="Johnson A."/>
            <person name="Khan Z."/>
            <person name="Li Z."/>
            <person name="Liu W."/>
            <person name="Liu X."/>
            <person name="Perez L."/>
            <person name="Shen H."/>
            <person name="Wang Q."/>
            <person name="Watt J."/>
            <person name="Xi L."/>
            <person name="Xin Y."/>
            <person name="Zhou J."/>
            <person name="Deng J."/>
            <person name="Jiang H."/>
            <person name="Liu Y."/>
            <person name="Qu J."/>
            <person name="Song X.-Z."/>
            <person name="Zhang L."/>
            <person name="Villasana D."/>
            <person name="Johnson A."/>
            <person name="Liu J."/>
            <person name="Liyanage D."/>
            <person name="Lorensuhewa L."/>
            <person name="Robinson T."/>
            <person name="Song A."/>
            <person name="Song B.-B."/>
            <person name="Dinh H."/>
            <person name="Thornton R."/>
            <person name="Coyle M."/>
            <person name="Francisco L."/>
            <person name="Jackson L."/>
            <person name="Javaid M."/>
            <person name="Korchina V."/>
            <person name="Kovar C."/>
            <person name="Mata R."/>
            <person name="Mathew T."/>
            <person name="Ngo R."/>
            <person name="Nguyen L."/>
            <person name="Nguyen N."/>
            <person name="Okwuonu G."/>
            <person name="Ongeri F."/>
            <person name="Pham C."/>
            <person name="Simmons D."/>
            <person name="Wilczek-Boney K."/>
            <person name="Hale W."/>
            <person name="Jakkamsetti A."/>
            <person name="Pham P."/>
            <person name="Ruth R."/>
            <person name="San Lucas F."/>
            <person name="Warren J."/>
            <person name="Zhang J."/>
            <person name="Zhao Z."/>
            <person name="Zhou C."/>
            <person name="Zhu D."/>
            <person name="Lee S."/>
            <person name="Bess C."/>
            <person name="Blankenburg K."/>
            <person name="Forbes L."/>
            <person name="Fu Q."/>
            <person name="Gubbala S."/>
            <person name="Hirani K."/>
            <person name="Jayaseelan J.C."/>
            <person name="Lara F."/>
            <person name="Munidasa M."/>
            <person name="Palculict T."/>
            <person name="Patil S."/>
            <person name="Pu L.-L."/>
            <person name="Saada N."/>
            <person name="Tang L."/>
            <person name="Weissenberger G."/>
            <person name="Zhu Y."/>
            <person name="Hemphill L."/>
            <person name="Shang Y."/>
            <person name="Youmans B."/>
            <person name="Ayvaz T."/>
            <person name="Ross M."/>
            <person name="Santibanez J."/>
            <person name="Aqrawi P."/>
            <person name="Gross S."/>
            <person name="Joshi V."/>
            <person name="Fowler G."/>
            <person name="Nazareth L."/>
            <person name="Reid J."/>
            <person name="Worley K."/>
            <person name="Petrosino J."/>
            <person name="Highlander S."/>
            <person name="Gibbs R."/>
        </authorList>
    </citation>
    <scope>NUCLEOTIDE SEQUENCE [LARGE SCALE GENOMIC DNA]</scope>
    <source>
        <strain evidence="5">ATCC 33269</strain>
    </source>
</reference>
<evidence type="ECO:0000256" key="1">
    <source>
        <dbReference type="ARBA" id="ARBA00023015"/>
    </source>
</evidence>
<organism evidence="5 6">
    <name type="scientific">Hoylesella oralis ATCC 33269</name>
    <dbReference type="NCBI Taxonomy" id="873533"/>
    <lineage>
        <taxon>Bacteria</taxon>
        <taxon>Pseudomonadati</taxon>
        <taxon>Bacteroidota</taxon>
        <taxon>Bacteroidia</taxon>
        <taxon>Bacteroidales</taxon>
        <taxon>Prevotellaceae</taxon>
        <taxon>Hoylesella</taxon>
    </lineage>
</organism>
<keyword evidence="3" id="KW-0804">Transcription</keyword>
<evidence type="ECO:0000259" key="4">
    <source>
        <dbReference type="PROSITE" id="PS50943"/>
    </source>
</evidence>
<feature type="domain" description="HTH cro/C1-type" evidence="4">
    <location>
        <begin position="29"/>
        <end position="83"/>
    </location>
</feature>
<dbReference type="Gene3D" id="1.10.260.40">
    <property type="entry name" value="lambda repressor-like DNA-binding domains"/>
    <property type="match status" value="1"/>
</dbReference>
<gene>
    <name evidence="5" type="primary">pvuIIC</name>
    <name evidence="5" type="ORF">HMPREF0663_11845</name>
</gene>
<comment type="caution">
    <text evidence="5">The sequence shown here is derived from an EMBL/GenBank/DDBJ whole genome shotgun (WGS) entry which is preliminary data.</text>
</comment>